<comment type="caution">
    <text evidence="1">The sequence shown here is derived from an EMBL/GenBank/DDBJ whole genome shotgun (WGS) entry which is preliminary data.</text>
</comment>
<name>A0ABP6MB50_9ACTN</name>
<accession>A0ABP6MB50</accession>
<dbReference type="RefSeq" id="WP_344520258.1">
    <property type="nucleotide sequence ID" value="NZ_BAAAUG010000030.1"/>
</dbReference>
<organism evidence="1 2">
    <name type="scientific">Streptomyces rectiviolaceus</name>
    <dbReference type="NCBI Taxonomy" id="332591"/>
    <lineage>
        <taxon>Bacteria</taxon>
        <taxon>Bacillati</taxon>
        <taxon>Actinomycetota</taxon>
        <taxon>Actinomycetes</taxon>
        <taxon>Kitasatosporales</taxon>
        <taxon>Streptomycetaceae</taxon>
        <taxon>Streptomyces</taxon>
    </lineage>
</organism>
<dbReference type="EMBL" id="BAAAUG010000030">
    <property type="protein sequence ID" value="GAA3096762.1"/>
    <property type="molecule type" value="Genomic_DNA"/>
</dbReference>
<protein>
    <submittedName>
        <fullName evidence="1">SRPBCC family protein</fullName>
    </submittedName>
</protein>
<sequence>MALFRIDRQSSLPAGEAWRRLTAWERHADVVPLTRVTVRTPPPSGEGTVFVARTGLGPAGFDDVMEVVTWRPAAEGGGLCRLEKRGSFVTGWAEIEVSSRAGAGSTVAWREDLRVRWLPRVFDGMLVAAARWMFGRAVDGLLSSPPPRPFP</sequence>
<dbReference type="Proteomes" id="UP001501637">
    <property type="component" value="Unassembled WGS sequence"/>
</dbReference>
<proteinExistence type="predicted"/>
<dbReference type="SUPFAM" id="SSF55961">
    <property type="entry name" value="Bet v1-like"/>
    <property type="match status" value="1"/>
</dbReference>
<evidence type="ECO:0000313" key="2">
    <source>
        <dbReference type="Proteomes" id="UP001501637"/>
    </source>
</evidence>
<reference evidence="2" key="1">
    <citation type="journal article" date="2019" name="Int. J. Syst. Evol. Microbiol.">
        <title>The Global Catalogue of Microorganisms (GCM) 10K type strain sequencing project: providing services to taxonomists for standard genome sequencing and annotation.</title>
        <authorList>
            <consortium name="The Broad Institute Genomics Platform"/>
            <consortium name="The Broad Institute Genome Sequencing Center for Infectious Disease"/>
            <person name="Wu L."/>
            <person name="Ma J."/>
        </authorList>
    </citation>
    <scope>NUCLEOTIDE SEQUENCE [LARGE SCALE GENOMIC DNA]</scope>
    <source>
        <strain evidence="2">JCM 9092</strain>
    </source>
</reference>
<gene>
    <name evidence="1" type="ORF">GCM10010449_20270</name>
</gene>
<evidence type="ECO:0000313" key="1">
    <source>
        <dbReference type="EMBL" id="GAA3096762.1"/>
    </source>
</evidence>
<keyword evidence="2" id="KW-1185">Reference proteome</keyword>